<gene>
    <name evidence="2" type="ORF">SAMN05216505_102315</name>
</gene>
<feature type="compositionally biased region" description="Low complexity" evidence="1">
    <location>
        <begin position="56"/>
        <end position="71"/>
    </location>
</feature>
<evidence type="ECO:0000313" key="3">
    <source>
        <dbReference type="Proteomes" id="UP000182100"/>
    </source>
</evidence>
<dbReference type="Proteomes" id="UP000182100">
    <property type="component" value="Unassembled WGS sequence"/>
</dbReference>
<evidence type="ECO:0000313" key="2">
    <source>
        <dbReference type="EMBL" id="SDC48518.1"/>
    </source>
</evidence>
<protein>
    <submittedName>
        <fullName evidence="2">Uncharacterized protein</fullName>
    </submittedName>
</protein>
<feature type="compositionally biased region" description="Basic residues" evidence="1">
    <location>
        <begin position="187"/>
        <end position="210"/>
    </location>
</feature>
<organism evidence="2 3">
    <name type="scientific">Streptomyces prasinopilosus</name>
    <dbReference type="NCBI Taxonomy" id="67344"/>
    <lineage>
        <taxon>Bacteria</taxon>
        <taxon>Bacillati</taxon>
        <taxon>Actinomycetota</taxon>
        <taxon>Actinomycetes</taxon>
        <taxon>Kitasatosporales</taxon>
        <taxon>Streptomycetaceae</taxon>
        <taxon>Streptomyces</taxon>
    </lineage>
</organism>
<dbReference type="AlphaFoldDB" id="A0A1G6LYZ1"/>
<feature type="region of interest" description="Disordered" evidence="1">
    <location>
        <begin position="21"/>
        <end position="249"/>
    </location>
</feature>
<name>A0A1G6LYZ1_9ACTN</name>
<feature type="compositionally biased region" description="Low complexity" evidence="1">
    <location>
        <begin position="97"/>
        <end position="113"/>
    </location>
</feature>
<dbReference type="EMBL" id="FMZK01000002">
    <property type="protein sequence ID" value="SDC48518.1"/>
    <property type="molecule type" value="Genomic_DNA"/>
</dbReference>
<feature type="compositionally biased region" description="Low complexity" evidence="1">
    <location>
        <begin position="170"/>
        <end position="181"/>
    </location>
</feature>
<proteinExistence type="predicted"/>
<feature type="region of interest" description="Disordered" evidence="1">
    <location>
        <begin position="269"/>
        <end position="292"/>
    </location>
</feature>
<accession>A0A1G6LYZ1</accession>
<sequence>MADSRSHRFLQAHVGAVATAVHHARSPVVHPDRHRPDPPSGAPAPAVTVPARGVRSARAPLSSSGSSCACPTQKGRHARDPVPARARFPPATGDLTPSGAASARASAAPPGAARRPRRTGPPRPGPHRPREDADGFPMGFANVNSDAPAAASAGATRGRPSRAPGRRRGAPAPAAAASPSRDFTRCSQHRARVRRPAHRAGRRQPVRHRATGPAVGRRASPPPEEHPGGTHGTGRGPPSPAEHVTNGRAPQCFAQVMDTLSMSSAFPALGRGFESRRGPPDASSGGAISVRA</sequence>
<evidence type="ECO:0000256" key="1">
    <source>
        <dbReference type="SAM" id="MobiDB-lite"/>
    </source>
</evidence>
<reference evidence="3" key="1">
    <citation type="submission" date="2016-10" db="EMBL/GenBank/DDBJ databases">
        <authorList>
            <person name="Varghese N."/>
            <person name="Submissions S."/>
        </authorList>
    </citation>
    <scope>NUCLEOTIDE SEQUENCE [LARGE SCALE GENOMIC DNA]</scope>
    <source>
        <strain evidence="3">CGMCC 4.3504</strain>
    </source>
</reference>
<keyword evidence="3" id="KW-1185">Reference proteome</keyword>
<dbReference type="STRING" id="67344.SAMN05216505_102315"/>
<feature type="compositionally biased region" description="Low complexity" evidence="1">
    <location>
        <begin position="147"/>
        <end position="163"/>
    </location>
</feature>